<accession>A0ACB0K888</accession>
<reference evidence="1" key="1">
    <citation type="submission" date="2023-10" db="EMBL/GenBank/DDBJ databases">
        <authorList>
            <person name="Rodriguez Cubillos JULIANA M."/>
            <person name="De Vega J."/>
        </authorList>
    </citation>
    <scope>NUCLEOTIDE SEQUENCE</scope>
</reference>
<organism evidence="1 2">
    <name type="scientific">Trifolium pratense</name>
    <name type="common">Red clover</name>
    <dbReference type="NCBI Taxonomy" id="57577"/>
    <lineage>
        <taxon>Eukaryota</taxon>
        <taxon>Viridiplantae</taxon>
        <taxon>Streptophyta</taxon>
        <taxon>Embryophyta</taxon>
        <taxon>Tracheophyta</taxon>
        <taxon>Spermatophyta</taxon>
        <taxon>Magnoliopsida</taxon>
        <taxon>eudicotyledons</taxon>
        <taxon>Gunneridae</taxon>
        <taxon>Pentapetalae</taxon>
        <taxon>rosids</taxon>
        <taxon>fabids</taxon>
        <taxon>Fabales</taxon>
        <taxon>Fabaceae</taxon>
        <taxon>Papilionoideae</taxon>
        <taxon>50 kb inversion clade</taxon>
        <taxon>NPAAA clade</taxon>
        <taxon>Hologalegina</taxon>
        <taxon>IRL clade</taxon>
        <taxon>Trifolieae</taxon>
        <taxon>Trifolium</taxon>
    </lineage>
</organism>
<evidence type="ECO:0000313" key="2">
    <source>
        <dbReference type="Proteomes" id="UP001177021"/>
    </source>
</evidence>
<keyword evidence="2" id="KW-1185">Reference proteome</keyword>
<proteinExistence type="predicted"/>
<dbReference type="Proteomes" id="UP001177021">
    <property type="component" value="Unassembled WGS sequence"/>
</dbReference>
<name>A0ACB0K888_TRIPR</name>
<comment type="caution">
    <text evidence="1">The sequence shown here is derived from an EMBL/GenBank/DDBJ whole genome shotgun (WGS) entry which is preliminary data.</text>
</comment>
<dbReference type="EMBL" id="CASHSV030000206">
    <property type="protein sequence ID" value="CAJ2652746.1"/>
    <property type="molecule type" value="Genomic_DNA"/>
</dbReference>
<protein>
    <submittedName>
        <fullName evidence="1">Uncharacterized protein</fullName>
    </submittedName>
</protein>
<evidence type="ECO:0000313" key="1">
    <source>
        <dbReference type="EMBL" id="CAJ2652746.1"/>
    </source>
</evidence>
<gene>
    <name evidence="1" type="ORF">MILVUS5_LOCUS20188</name>
</gene>
<sequence length="92" mass="10555">MTTLVTSVGRDLAPDLKTLMGPGWFAQFDPASEVSQAAKRSLQRIQSIRRVITWTYRLQLPSLVFTSPMPIHKQAFSLTFDIFHCECKLWNQ</sequence>